<dbReference type="RefSeq" id="WP_197079185.1">
    <property type="nucleotide sequence ID" value="NZ_CP046457.1"/>
</dbReference>
<dbReference type="InterPro" id="IPR045121">
    <property type="entry name" value="CoAse"/>
</dbReference>
<dbReference type="AlphaFoldDB" id="A0A6I6D8Z9"/>
<evidence type="ECO:0000313" key="9">
    <source>
        <dbReference type="Proteomes" id="UP000426444"/>
    </source>
</evidence>
<dbReference type="CDD" id="cd03426">
    <property type="entry name" value="NUDIX_CoAse_Nudt7"/>
    <property type="match status" value="1"/>
</dbReference>
<dbReference type="InterPro" id="IPR015797">
    <property type="entry name" value="NUDIX_hydrolase-like_dom_sf"/>
</dbReference>
<evidence type="ECO:0000256" key="6">
    <source>
        <dbReference type="ARBA" id="ARBA00023211"/>
    </source>
</evidence>
<dbReference type="SUPFAM" id="SSF55811">
    <property type="entry name" value="Nudix"/>
    <property type="match status" value="1"/>
</dbReference>
<name>A0A6I6D8Z9_9FIRM</name>
<evidence type="ECO:0000256" key="4">
    <source>
        <dbReference type="ARBA" id="ARBA00022801"/>
    </source>
</evidence>
<dbReference type="GO" id="GO:0046872">
    <property type="term" value="F:metal ion binding"/>
    <property type="evidence" value="ECO:0007669"/>
    <property type="project" value="UniProtKB-KW"/>
</dbReference>
<evidence type="ECO:0000259" key="7">
    <source>
        <dbReference type="PROSITE" id="PS51462"/>
    </source>
</evidence>
<keyword evidence="5" id="KW-0460">Magnesium</keyword>
<evidence type="ECO:0000313" key="8">
    <source>
        <dbReference type="EMBL" id="QGT99408.1"/>
    </source>
</evidence>
<comment type="cofactor">
    <cofactor evidence="2">
        <name>Mg(2+)</name>
        <dbReference type="ChEBI" id="CHEBI:18420"/>
    </cofactor>
</comment>
<evidence type="ECO:0000256" key="5">
    <source>
        <dbReference type="ARBA" id="ARBA00022842"/>
    </source>
</evidence>
<dbReference type="KEGG" id="salq:SYNTR_0815"/>
<feature type="domain" description="Nudix hydrolase" evidence="7">
    <location>
        <begin position="1"/>
        <end position="129"/>
    </location>
</feature>
<evidence type="ECO:0000256" key="2">
    <source>
        <dbReference type="ARBA" id="ARBA00001946"/>
    </source>
</evidence>
<keyword evidence="9" id="KW-1185">Reference proteome</keyword>
<comment type="cofactor">
    <cofactor evidence="1">
        <name>Mn(2+)</name>
        <dbReference type="ChEBI" id="CHEBI:29035"/>
    </cofactor>
</comment>
<gene>
    <name evidence="8" type="ORF">SYNTR_0815</name>
</gene>
<protein>
    <submittedName>
        <fullName evidence="8">Putative nudix hydrolase YeaB</fullName>
    </submittedName>
</protein>
<dbReference type="Gene3D" id="3.90.79.10">
    <property type="entry name" value="Nucleoside Triphosphate Pyrophosphohydrolase"/>
    <property type="match status" value="1"/>
</dbReference>
<proteinExistence type="predicted"/>
<evidence type="ECO:0000256" key="3">
    <source>
        <dbReference type="ARBA" id="ARBA00022723"/>
    </source>
</evidence>
<accession>A0A6I6D8Z9</accession>
<dbReference type="Proteomes" id="UP000426444">
    <property type="component" value="Chromosome"/>
</dbReference>
<evidence type="ECO:0000256" key="1">
    <source>
        <dbReference type="ARBA" id="ARBA00001936"/>
    </source>
</evidence>
<sequence>MPILNINNKLHILFEKRSFNLNIQPGEICFPGGGIEPVDNTPLDTAIRETCEELNIYEDDIEVLLQLDYEVSPFNAIIYPYVALIKDQAQIIPNKDEVEKIFCVPLEFFLTTEPRIENLKLEVRPLEGFPFDLIPDGKKYKFRIIEFPQTFYIWENEVIWGLTARILCNFIDLYKQNIDS</sequence>
<dbReference type="GO" id="GO:0010945">
    <property type="term" value="F:coenzyme A diphosphatase activity"/>
    <property type="evidence" value="ECO:0007669"/>
    <property type="project" value="InterPro"/>
</dbReference>
<dbReference type="EMBL" id="CP046457">
    <property type="protein sequence ID" value="QGT99408.1"/>
    <property type="molecule type" value="Genomic_DNA"/>
</dbReference>
<keyword evidence="3" id="KW-0479">Metal-binding</keyword>
<reference evidence="9" key="1">
    <citation type="journal article" date="2019" name="Microbiology">
        <title>Complete Genome Sequence of an Uncultured Bacterium of the Candidate Phylum Bipolaricaulota.</title>
        <authorList>
            <person name="Kadnikov V.V."/>
            <person name="Mardanov A.V."/>
            <person name="Beletsky A.V."/>
            <person name="Frank Y.A."/>
            <person name="Karnachuk O.V."/>
            <person name="Ravin N.V."/>
        </authorList>
    </citation>
    <scope>NUCLEOTIDE SEQUENCE [LARGE SCALE GENOMIC DNA]</scope>
</reference>
<keyword evidence="6" id="KW-0464">Manganese</keyword>
<organism evidence="8 9">
    <name type="scientific">Candidatus Syntrophocurvum alkaliphilum</name>
    <dbReference type="NCBI Taxonomy" id="2293317"/>
    <lineage>
        <taxon>Bacteria</taxon>
        <taxon>Bacillati</taxon>
        <taxon>Bacillota</taxon>
        <taxon>Clostridia</taxon>
        <taxon>Eubacteriales</taxon>
        <taxon>Syntrophomonadaceae</taxon>
        <taxon>Candidatus Syntrophocurvum</taxon>
    </lineage>
</organism>
<dbReference type="Pfam" id="PF00293">
    <property type="entry name" value="NUDIX"/>
    <property type="match status" value="1"/>
</dbReference>
<dbReference type="InterPro" id="IPR000086">
    <property type="entry name" value="NUDIX_hydrolase_dom"/>
</dbReference>
<keyword evidence="4 8" id="KW-0378">Hydrolase</keyword>
<dbReference type="PANTHER" id="PTHR12992">
    <property type="entry name" value="NUDIX HYDROLASE"/>
    <property type="match status" value="1"/>
</dbReference>
<dbReference type="PROSITE" id="PS51462">
    <property type="entry name" value="NUDIX"/>
    <property type="match status" value="1"/>
</dbReference>
<dbReference type="PANTHER" id="PTHR12992:SF11">
    <property type="entry name" value="MITOCHONDRIAL COENZYME A DIPHOSPHATASE NUDT8"/>
    <property type="match status" value="1"/>
</dbReference>